<name>A0ACC1XFU8_MELAZ</name>
<reference evidence="1 2" key="1">
    <citation type="journal article" date="2023" name="Science">
        <title>Complex scaffold remodeling in plant triterpene biosynthesis.</title>
        <authorList>
            <person name="De La Pena R."/>
            <person name="Hodgson H."/>
            <person name="Liu J.C."/>
            <person name="Stephenson M.J."/>
            <person name="Martin A.C."/>
            <person name="Owen C."/>
            <person name="Harkess A."/>
            <person name="Leebens-Mack J."/>
            <person name="Jimenez L.E."/>
            <person name="Osbourn A."/>
            <person name="Sattely E.S."/>
        </authorList>
    </citation>
    <scope>NUCLEOTIDE SEQUENCE [LARGE SCALE GENOMIC DNA]</scope>
    <source>
        <strain evidence="2">cv. JPN11</strain>
        <tissue evidence="1">Leaf</tissue>
    </source>
</reference>
<dbReference type="Proteomes" id="UP001164539">
    <property type="component" value="Chromosome 9"/>
</dbReference>
<keyword evidence="2" id="KW-1185">Reference proteome</keyword>
<proteinExistence type="predicted"/>
<sequence length="1042" mass="117183">MEIVSSVAGKIADYLFDAAGRQVGYLLHYNDNIEALRKQAQKLADRRDRVQGKLDAAKRNRETIEADVENWITEVDNNLALAEKLSEDEVKANKKCLGGWSLNLRSRYRFSKEAQKIILEISQLKEEGKFEHVSRPAPPPGIISYSKGIFEAFESRKSIMKQIVEALNDENVSIIGICGMGGVGKTTLVEEIGKKAKEGKLYDAVLMVTVSQTPILTKIQEALASRLGLTLSGNDESTRASALWERIKMEQRILVILDDVWERIDLKKVGIPFGVDHKGCNILLTSRSQGVCNQMDVQKIFTLKTLTKEESWVLFREAAGQVVDNSDINPIAREVAVKCGGLPIAILTVGRALRDKDKNIWNDAAQQLKKSTPKSIEGMHKNVISSLELSYNYLEREEAKSLFLFCCLFPEDFNIQIELLVRHGMGLRWFKDADTVEEARVRTHATVSSLTSSFLLIVGDEEGFVKMHDIVRDVAITIASKPNNTFMVKAGVGLRVCPKLDSYEDLTAMSLMSNDIREIPDGLNFPKLQALLLPGNSQLVIPDEFFLGTKDLAVLDLSGIKFLSQLPPSLAFLANLKTLSLEDCILGDLSSIGCLTSLEILSLARSSIRDISINFGQLNHLRLLDLSRCLSLRLIQRGVISRLVNLEELDMWYSFKNWDFEYNAGVVELQALSRLTNLVIDFPNPSYLPNLKPFENLNRFTVMVGISLRQSHYLFAGPENYSRRMVLSHNMLFGPPLGWVKYLLKRSESLCLAEIVGLENIHGDLLNEEGLTELKFLHIRHCNILKYLLNTLERAQCPTFNNLEVLQLSNNRNFVEICHGQVPAESFCKLKELLVKRCDSILKIAPVYLLERLQNLECCFVDDCVSVVHIFDLQGVHEENKFLSSLQKLQLYNLPAMTAIWKGDFPSIILHSLAHIDIDNCGELVNLFTTSIAKSLLLLETLTVRRCSRMQEIVTDEEGEEGASVEKILFPNLYFISLEDLDALTCFCSGHYPMEFPALETLRIVKCPKMKTFGCGNQVTPKLNKANIEGKDQRMGNLNDAL</sequence>
<dbReference type="EMBL" id="CM051402">
    <property type="protein sequence ID" value="KAJ4710216.1"/>
    <property type="molecule type" value="Genomic_DNA"/>
</dbReference>
<accession>A0ACC1XFU8</accession>
<gene>
    <name evidence="1" type="ORF">OWV82_016430</name>
</gene>
<comment type="caution">
    <text evidence="1">The sequence shown here is derived from an EMBL/GenBank/DDBJ whole genome shotgun (WGS) entry which is preliminary data.</text>
</comment>
<evidence type="ECO:0000313" key="2">
    <source>
        <dbReference type="Proteomes" id="UP001164539"/>
    </source>
</evidence>
<evidence type="ECO:0000313" key="1">
    <source>
        <dbReference type="EMBL" id="KAJ4710216.1"/>
    </source>
</evidence>
<organism evidence="1 2">
    <name type="scientific">Melia azedarach</name>
    <name type="common">Chinaberry tree</name>
    <dbReference type="NCBI Taxonomy" id="155640"/>
    <lineage>
        <taxon>Eukaryota</taxon>
        <taxon>Viridiplantae</taxon>
        <taxon>Streptophyta</taxon>
        <taxon>Embryophyta</taxon>
        <taxon>Tracheophyta</taxon>
        <taxon>Spermatophyta</taxon>
        <taxon>Magnoliopsida</taxon>
        <taxon>eudicotyledons</taxon>
        <taxon>Gunneridae</taxon>
        <taxon>Pentapetalae</taxon>
        <taxon>rosids</taxon>
        <taxon>malvids</taxon>
        <taxon>Sapindales</taxon>
        <taxon>Meliaceae</taxon>
        <taxon>Melia</taxon>
    </lineage>
</organism>
<protein>
    <submittedName>
        <fullName evidence="1">Disease resistance protein</fullName>
    </submittedName>
</protein>